<feature type="compositionally biased region" description="Polar residues" evidence="1">
    <location>
        <begin position="499"/>
        <end position="508"/>
    </location>
</feature>
<evidence type="ECO:0000313" key="2">
    <source>
        <dbReference type="EMBL" id="KAF2000520.1"/>
    </source>
</evidence>
<feature type="region of interest" description="Disordered" evidence="1">
    <location>
        <begin position="1"/>
        <end position="121"/>
    </location>
</feature>
<keyword evidence="3" id="KW-1185">Reference proteome</keyword>
<feature type="region of interest" description="Disordered" evidence="1">
    <location>
        <begin position="219"/>
        <end position="263"/>
    </location>
</feature>
<dbReference type="EMBL" id="ML977588">
    <property type="protein sequence ID" value="KAF2000520.1"/>
    <property type="molecule type" value="Genomic_DNA"/>
</dbReference>
<feature type="region of interest" description="Disordered" evidence="1">
    <location>
        <begin position="558"/>
        <end position="584"/>
    </location>
</feature>
<organism evidence="2 3">
    <name type="scientific">Amniculicola lignicola CBS 123094</name>
    <dbReference type="NCBI Taxonomy" id="1392246"/>
    <lineage>
        <taxon>Eukaryota</taxon>
        <taxon>Fungi</taxon>
        <taxon>Dikarya</taxon>
        <taxon>Ascomycota</taxon>
        <taxon>Pezizomycotina</taxon>
        <taxon>Dothideomycetes</taxon>
        <taxon>Pleosporomycetidae</taxon>
        <taxon>Pleosporales</taxon>
        <taxon>Amniculicolaceae</taxon>
        <taxon>Amniculicola</taxon>
    </lineage>
</organism>
<sequence>MAFRQHHRPQPSRQLSFHSPEPVAEVEPASSPLRKRALDESEEWVLFSPTAPSATARTTTTSTERTPRTAGLSRLSDFGSLDTRARSDQEYEDDDLNSQGLETEEGGELDSLDDGLHAFHEPSEYGAPLRALQQSGDTVLPTHDGLGTFQPDGGLQDQLWQFERQPSRRRPHARRRSSVQRRLDALEETDEVVQDLDRRQRIEHWRLEQSRALLEEIEKETRRRRRQSMVSAARSRSDSVQQERQLASVASVAQDVSDGQSVSSDDKEQLSFWQRLTRRVIRDLFAIDDDTLSVIFGESLPEEAQTPLSSTPKGKIHVDDTVQSLEISSFPGEPWEHRLLERIARELGILVNQITDHPGAFSTYQATQEAPEYAGMSTKPAPATLANSKSAGTTLPSSSSGPHFTPTYTTQQPSNTYSEASLWGIEEEPDIDPLDSFRNPQASPPVNTAEELVREQEYWERELDVKMVFNFLVRRFSGRRYSNSSQHRRSLSAPGQPRAPSTTATNTEAVSARRAAIIRQHHPLVSRNAERALPSSSLAREGRRKEVIYRTHFNPASLRNPVLRSSSSCASHSTKKSKRSANYWDIGGSVGSGSVIAGEA</sequence>
<feature type="region of interest" description="Disordered" evidence="1">
    <location>
        <begin position="482"/>
        <end position="508"/>
    </location>
</feature>
<proteinExistence type="predicted"/>
<accession>A0A6A5WF47</accession>
<dbReference type="OrthoDB" id="5402147at2759"/>
<feature type="compositionally biased region" description="Acidic residues" evidence="1">
    <location>
        <begin position="90"/>
        <end position="113"/>
    </location>
</feature>
<gene>
    <name evidence="2" type="ORF">P154DRAFT_196206</name>
</gene>
<feature type="compositionally biased region" description="Basic residues" evidence="1">
    <location>
        <begin position="1"/>
        <end position="10"/>
    </location>
</feature>
<reference evidence="2" key="1">
    <citation type="journal article" date="2020" name="Stud. Mycol.">
        <title>101 Dothideomycetes genomes: a test case for predicting lifestyles and emergence of pathogens.</title>
        <authorList>
            <person name="Haridas S."/>
            <person name="Albert R."/>
            <person name="Binder M."/>
            <person name="Bloem J."/>
            <person name="Labutti K."/>
            <person name="Salamov A."/>
            <person name="Andreopoulos B."/>
            <person name="Baker S."/>
            <person name="Barry K."/>
            <person name="Bills G."/>
            <person name="Bluhm B."/>
            <person name="Cannon C."/>
            <person name="Castanera R."/>
            <person name="Culley D."/>
            <person name="Daum C."/>
            <person name="Ezra D."/>
            <person name="Gonzalez J."/>
            <person name="Henrissat B."/>
            <person name="Kuo A."/>
            <person name="Liang C."/>
            <person name="Lipzen A."/>
            <person name="Lutzoni F."/>
            <person name="Magnuson J."/>
            <person name="Mondo S."/>
            <person name="Nolan M."/>
            <person name="Ohm R."/>
            <person name="Pangilinan J."/>
            <person name="Park H.-J."/>
            <person name="Ramirez L."/>
            <person name="Alfaro M."/>
            <person name="Sun H."/>
            <person name="Tritt A."/>
            <person name="Yoshinaga Y."/>
            <person name="Zwiers L.-H."/>
            <person name="Turgeon B."/>
            <person name="Goodwin S."/>
            <person name="Spatafora J."/>
            <person name="Crous P."/>
            <person name="Grigoriev I."/>
        </authorList>
    </citation>
    <scope>NUCLEOTIDE SEQUENCE</scope>
    <source>
        <strain evidence="2">CBS 123094</strain>
    </source>
</reference>
<evidence type="ECO:0000256" key="1">
    <source>
        <dbReference type="SAM" id="MobiDB-lite"/>
    </source>
</evidence>
<evidence type="ECO:0000313" key="3">
    <source>
        <dbReference type="Proteomes" id="UP000799779"/>
    </source>
</evidence>
<feature type="compositionally biased region" description="Low complexity" evidence="1">
    <location>
        <begin position="251"/>
        <end position="263"/>
    </location>
</feature>
<dbReference type="Proteomes" id="UP000799779">
    <property type="component" value="Unassembled WGS sequence"/>
</dbReference>
<name>A0A6A5WF47_9PLEO</name>
<dbReference type="AlphaFoldDB" id="A0A6A5WF47"/>
<protein>
    <submittedName>
        <fullName evidence="2">Uncharacterized protein</fullName>
    </submittedName>
</protein>
<feature type="region of interest" description="Disordered" evidence="1">
    <location>
        <begin position="385"/>
        <end position="414"/>
    </location>
</feature>
<feature type="compositionally biased region" description="Low complexity" evidence="1">
    <location>
        <begin position="48"/>
        <end position="64"/>
    </location>
</feature>